<accession>A0ABY8NAD0</accession>
<dbReference type="InterPro" id="IPR038765">
    <property type="entry name" value="Papain-like_cys_pep_sf"/>
</dbReference>
<dbReference type="Gene3D" id="1.25.40.10">
    <property type="entry name" value="Tetratricopeptide repeat domain"/>
    <property type="match status" value="1"/>
</dbReference>
<reference evidence="2 3" key="1">
    <citation type="submission" date="2023-02" db="EMBL/GenBank/DDBJ databases">
        <title>Description and genomic characterization of Microbulbifer bruguierae sp. nov., isolated from the sediment of mangrove plant Bruguiera sexangula.</title>
        <authorList>
            <person name="Long M."/>
        </authorList>
    </citation>
    <scope>NUCLEOTIDE SEQUENCE [LARGE SCALE GENOMIC DNA]</scope>
    <source>
        <strain evidence="2 3">H12</strain>
    </source>
</reference>
<evidence type="ECO:0000313" key="3">
    <source>
        <dbReference type="Proteomes" id="UP001236500"/>
    </source>
</evidence>
<dbReference type="InterPro" id="IPR011990">
    <property type="entry name" value="TPR-like_helical_dom_sf"/>
</dbReference>
<dbReference type="Proteomes" id="UP001236500">
    <property type="component" value="Chromosome"/>
</dbReference>
<dbReference type="Pfam" id="PF13181">
    <property type="entry name" value="TPR_8"/>
    <property type="match status" value="1"/>
</dbReference>
<keyword evidence="1" id="KW-0802">TPR repeat</keyword>
<organism evidence="2 3">
    <name type="scientific">Microbulbifer bruguierae</name>
    <dbReference type="NCBI Taxonomy" id="3029061"/>
    <lineage>
        <taxon>Bacteria</taxon>
        <taxon>Pseudomonadati</taxon>
        <taxon>Pseudomonadota</taxon>
        <taxon>Gammaproteobacteria</taxon>
        <taxon>Cellvibrionales</taxon>
        <taxon>Microbulbiferaceae</taxon>
        <taxon>Microbulbifer</taxon>
    </lineage>
</organism>
<feature type="repeat" description="TPR" evidence="1">
    <location>
        <begin position="229"/>
        <end position="262"/>
    </location>
</feature>
<evidence type="ECO:0000313" key="2">
    <source>
        <dbReference type="EMBL" id="WGL15866.1"/>
    </source>
</evidence>
<protein>
    <submittedName>
        <fullName evidence="2">Tetratricopeptide repeat protein</fullName>
    </submittedName>
</protein>
<dbReference type="RefSeq" id="WP_280319025.1">
    <property type="nucleotide sequence ID" value="NZ_CP118605.1"/>
</dbReference>
<keyword evidence="3" id="KW-1185">Reference proteome</keyword>
<dbReference type="EMBL" id="CP118605">
    <property type="protein sequence ID" value="WGL15866.1"/>
    <property type="molecule type" value="Genomic_DNA"/>
</dbReference>
<gene>
    <name evidence="2" type="ORF">PVT68_13935</name>
</gene>
<dbReference type="SUPFAM" id="SSF48452">
    <property type="entry name" value="TPR-like"/>
    <property type="match status" value="1"/>
</dbReference>
<dbReference type="PROSITE" id="PS50005">
    <property type="entry name" value="TPR"/>
    <property type="match status" value="1"/>
</dbReference>
<proteinExistence type="predicted"/>
<name>A0ABY8NAD0_9GAMM</name>
<dbReference type="Gene3D" id="3.10.620.30">
    <property type="match status" value="1"/>
</dbReference>
<dbReference type="SUPFAM" id="SSF54001">
    <property type="entry name" value="Cysteine proteinases"/>
    <property type="match status" value="1"/>
</dbReference>
<dbReference type="InterPro" id="IPR019734">
    <property type="entry name" value="TPR_rpt"/>
</dbReference>
<dbReference type="SMART" id="SM00028">
    <property type="entry name" value="TPR"/>
    <property type="match status" value="2"/>
</dbReference>
<evidence type="ECO:0000256" key="1">
    <source>
        <dbReference type="PROSITE-ProRule" id="PRU00339"/>
    </source>
</evidence>
<sequence>MRWIALLITLFQFGCTGIPGGTGRSLVEVDTAALLTSNAEAGTNTTTARHAPALLAVSPEMRAFVDTIEPALSPNRRFHLILRALRQDGFLLDYDLHTTTTAAEAFALRQGNCISFSALIVALAREVGLQAHFNLVEAPLGRSRVSGGNGGTLVKNVLHINAEVTYGWYKQIIELNFEPPTRYAHKQLSDTRVQALYLNNRALELSQVQSLEKALTLTQEALSIEPKLSLLWNTLGYIYRLNGDLELAEMSYTQALNLEANNTAAKKNLRNVYELLSRQALSQDANDRGAQGQGS</sequence>